<dbReference type="InterPro" id="IPR032710">
    <property type="entry name" value="NTF2-like_dom_sf"/>
</dbReference>
<sequence>MKRLLPLLTLVALAAVAPARARSERAELEAMYKSMSKAFSAKDVKGCTAMWAPAIRWFPPRKASMTTLTRTRAALLHDLRVEFSRNDKVAEDFTFFHFDADPARATVELAVSISHWGPMNTSRTLSERHHWLKAGGRWWLSRIEAIG</sequence>
<feature type="domain" description="DUF4440" evidence="2">
    <location>
        <begin position="29"/>
        <end position="140"/>
    </location>
</feature>
<reference evidence="3 4" key="1">
    <citation type="journal article" date="2014" name="PLoS ONE">
        <title>The first complete genome sequence of the class fimbriimonadia in the phylum armatimonadetes.</title>
        <authorList>
            <person name="Hu Z.Y."/>
            <person name="Wang Y.Z."/>
            <person name="Im W.T."/>
            <person name="Wang S.Y."/>
            <person name="Zhao G.P."/>
            <person name="Zheng H.J."/>
            <person name="Quan Z.X."/>
        </authorList>
    </citation>
    <scope>NUCLEOTIDE SEQUENCE [LARGE SCALE GENOMIC DNA]</scope>
    <source>
        <strain evidence="3">Gsoil 348</strain>
    </source>
</reference>
<dbReference type="Pfam" id="PF14534">
    <property type="entry name" value="DUF4440"/>
    <property type="match status" value="1"/>
</dbReference>
<evidence type="ECO:0000259" key="2">
    <source>
        <dbReference type="Pfam" id="PF14534"/>
    </source>
</evidence>
<evidence type="ECO:0000313" key="3">
    <source>
        <dbReference type="EMBL" id="AIE83470.1"/>
    </source>
</evidence>
<dbReference type="SUPFAM" id="SSF54427">
    <property type="entry name" value="NTF2-like"/>
    <property type="match status" value="1"/>
</dbReference>
<dbReference type="Gene3D" id="3.10.450.50">
    <property type="match status" value="1"/>
</dbReference>
<accession>A0A068NL17</accession>
<dbReference type="Proteomes" id="UP000027982">
    <property type="component" value="Chromosome"/>
</dbReference>
<feature type="signal peptide" evidence="1">
    <location>
        <begin position="1"/>
        <end position="21"/>
    </location>
</feature>
<dbReference type="EMBL" id="CP007139">
    <property type="protein sequence ID" value="AIE83470.1"/>
    <property type="molecule type" value="Genomic_DNA"/>
</dbReference>
<protein>
    <recommendedName>
        <fullName evidence="2">DUF4440 domain-containing protein</fullName>
    </recommendedName>
</protein>
<feature type="chain" id="PRO_5001651706" description="DUF4440 domain-containing protein" evidence="1">
    <location>
        <begin position="22"/>
        <end position="147"/>
    </location>
</feature>
<dbReference type="STRING" id="661478.OP10G_0102"/>
<dbReference type="HOGENOM" id="CLU_1765312_0_0_0"/>
<evidence type="ECO:0000313" key="4">
    <source>
        <dbReference type="Proteomes" id="UP000027982"/>
    </source>
</evidence>
<keyword evidence="4" id="KW-1185">Reference proteome</keyword>
<name>A0A068NL17_FIMGI</name>
<dbReference type="RefSeq" id="WP_144240921.1">
    <property type="nucleotide sequence ID" value="NZ_CP007139.1"/>
</dbReference>
<gene>
    <name evidence="3" type="ORF">OP10G_0102</name>
</gene>
<dbReference type="KEGG" id="fgi:OP10G_0102"/>
<dbReference type="AlphaFoldDB" id="A0A068NL17"/>
<keyword evidence="1" id="KW-0732">Signal</keyword>
<proteinExistence type="predicted"/>
<evidence type="ECO:0000256" key="1">
    <source>
        <dbReference type="SAM" id="SignalP"/>
    </source>
</evidence>
<organism evidence="3 4">
    <name type="scientific">Fimbriimonas ginsengisoli Gsoil 348</name>
    <dbReference type="NCBI Taxonomy" id="661478"/>
    <lineage>
        <taxon>Bacteria</taxon>
        <taxon>Bacillati</taxon>
        <taxon>Armatimonadota</taxon>
        <taxon>Fimbriimonadia</taxon>
        <taxon>Fimbriimonadales</taxon>
        <taxon>Fimbriimonadaceae</taxon>
        <taxon>Fimbriimonas</taxon>
    </lineage>
</organism>
<dbReference type="InterPro" id="IPR027843">
    <property type="entry name" value="DUF4440"/>
</dbReference>